<organism evidence="2">
    <name type="scientific">Ixodes ricinus</name>
    <name type="common">Common tick</name>
    <name type="synonym">Acarus ricinus</name>
    <dbReference type="NCBI Taxonomy" id="34613"/>
    <lineage>
        <taxon>Eukaryota</taxon>
        <taxon>Metazoa</taxon>
        <taxon>Ecdysozoa</taxon>
        <taxon>Arthropoda</taxon>
        <taxon>Chelicerata</taxon>
        <taxon>Arachnida</taxon>
        <taxon>Acari</taxon>
        <taxon>Parasitiformes</taxon>
        <taxon>Ixodida</taxon>
        <taxon>Ixodoidea</taxon>
        <taxon>Ixodidae</taxon>
        <taxon>Ixodinae</taxon>
        <taxon>Ixodes</taxon>
    </lineage>
</organism>
<evidence type="ECO:0000313" key="2">
    <source>
        <dbReference type="EMBL" id="MXU85635.1"/>
    </source>
</evidence>
<protein>
    <submittedName>
        <fullName evidence="2">Putative secreted protein</fullName>
    </submittedName>
</protein>
<feature type="compositionally biased region" description="Low complexity" evidence="1">
    <location>
        <begin position="11"/>
        <end position="31"/>
    </location>
</feature>
<dbReference type="AlphaFoldDB" id="A0A6B0UAJ5"/>
<sequence>MAALISACSCSLSGSSAHSPSNTESTSSPSPWGTRMLRARLRQTEPGRRLWVADDSWRLTTRVSGSSADPGEILVILGSVVARATLL</sequence>
<proteinExistence type="predicted"/>
<feature type="region of interest" description="Disordered" evidence="1">
    <location>
        <begin position="11"/>
        <end position="35"/>
    </location>
</feature>
<name>A0A6B0UAJ5_IXORI</name>
<dbReference type="EMBL" id="GIFC01003552">
    <property type="protein sequence ID" value="MXU85635.1"/>
    <property type="molecule type" value="Transcribed_RNA"/>
</dbReference>
<reference evidence="2" key="1">
    <citation type="submission" date="2019-12" db="EMBL/GenBank/DDBJ databases">
        <title>An insight into the sialome of adult female Ixodes ricinus ticks feeding for 6 days.</title>
        <authorList>
            <person name="Perner J."/>
            <person name="Ribeiro J.M.C."/>
        </authorList>
    </citation>
    <scope>NUCLEOTIDE SEQUENCE</scope>
    <source>
        <strain evidence="2">Semi-engorged</strain>
        <tissue evidence="2">Salivary glands</tissue>
    </source>
</reference>
<accession>A0A6B0UAJ5</accession>
<evidence type="ECO:0000256" key="1">
    <source>
        <dbReference type="SAM" id="MobiDB-lite"/>
    </source>
</evidence>